<dbReference type="Proteomes" id="UP000297540">
    <property type="component" value="Unassembled WGS sequence"/>
</dbReference>
<dbReference type="RefSeq" id="WP_133230051.1">
    <property type="nucleotide sequence ID" value="NZ_SOZE01000007.1"/>
</dbReference>
<comment type="caution">
    <text evidence="2">The sequence shown here is derived from an EMBL/GenBank/DDBJ whole genome shotgun (WGS) entry which is preliminary data.</text>
</comment>
<evidence type="ECO:0000256" key="1">
    <source>
        <dbReference type="SAM" id="MobiDB-lite"/>
    </source>
</evidence>
<name>A0A4Y8SI39_9SPHI</name>
<keyword evidence="3" id="KW-1185">Reference proteome</keyword>
<gene>
    <name evidence="2" type="ORF">E2R66_09685</name>
</gene>
<dbReference type="EMBL" id="SOZE01000007">
    <property type="protein sequence ID" value="TFF38295.1"/>
    <property type="molecule type" value="Genomic_DNA"/>
</dbReference>
<reference evidence="2 3" key="1">
    <citation type="journal article" date="2017" name="Int. J. Syst. Evol. Microbiol.">
        <title>Mucilaginibacterpsychrotolerans sp. nov., isolated from peatlands.</title>
        <authorList>
            <person name="Deng Y."/>
            <person name="Shen L."/>
            <person name="Xu B."/>
            <person name="Liu Y."/>
            <person name="Gu Z."/>
            <person name="Liu H."/>
            <person name="Zhou Y."/>
        </authorList>
    </citation>
    <scope>NUCLEOTIDE SEQUENCE [LARGE SCALE GENOMIC DNA]</scope>
    <source>
        <strain evidence="2 3">NH7-4</strain>
    </source>
</reference>
<evidence type="ECO:0000313" key="2">
    <source>
        <dbReference type="EMBL" id="TFF38295.1"/>
    </source>
</evidence>
<dbReference type="AlphaFoldDB" id="A0A4Y8SI39"/>
<evidence type="ECO:0000313" key="3">
    <source>
        <dbReference type="Proteomes" id="UP000297540"/>
    </source>
</evidence>
<evidence type="ECO:0008006" key="4">
    <source>
        <dbReference type="Google" id="ProtNLM"/>
    </source>
</evidence>
<feature type="region of interest" description="Disordered" evidence="1">
    <location>
        <begin position="517"/>
        <end position="539"/>
    </location>
</feature>
<protein>
    <recommendedName>
        <fullName evidence="4">Tetratricopeptide repeat protein</fullName>
    </recommendedName>
</protein>
<proteinExistence type="predicted"/>
<feature type="region of interest" description="Disordered" evidence="1">
    <location>
        <begin position="157"/>
        <end position="183"/>
    </location>
</feature>
<sequence length="590" mass="65543">MEQNIDNRHKEILWDLLANPAENGQLYKHNLERLVQDNPQSGLLQVMYARSGQTPDIRRASAYFSPKTLYKILHDADDLLPVARERINKGLISVHTAGPENYFNSGPATELEDSFTRSINIPTNYLGELVSTPSPLDAVQNLPAFEESKAEPATESIFPFSAPSPEQSPVDINESGVPPALPAHEPEYTEVLTSSQSSAYQDDDDEYDNPWDFSKLDEVKPVAVDTPAHPEPVAEPKIEPVYFTPATPALPIEPVAPIIPPGAEQSPAVPTQPITQPVDVSSFDTYEPENVFHKQDYVADEIYNEIVSIDDIGVESLSNKFAEDELPEDTIVNAADEDVAAQQCFIDAETEKLIYGNIAATDYLSFDKKLDELRTGGTASKDETLAEPQSVVTEALVAEASLAAAQQAEPAEKEQDIVSKYNDDTLPYSFMWWLDKTRKEHAAAYQPYAPPAQGNTPNNNVSASRSATDELQQQYFANIFSLTSVSSIGDIEPPKVEFDPGKKEDVIIERFIHTDPQIKPLSPDKLDNENKARKSAEDQDAMVTETLARIYGDQMLYHKAIATYKKLMLKIPEKKLYFAAQIEQLEKKIN</sequence>
<dbReference type="OrthoDB" id="594666at2"/>
<accession>A0A4Y8SI39</accession>
<feature type="region of interest" description="Disordered" evidence="1">
    <location>
        <begin position="447"/>
        <end position="467"/>
    </location>
</feature>
<feature type="compositionally biased region" description="Basic and acidic residues" evidence="1">
    <location>
        <begin position="522"/>
        <end position="537"/>
    </location>
</feature>
<feature type="compositionally biased region" description="Polar residues" evidence="1">
    <location>
        <begin position="454"/>
        <end position="467"/>
    </location>
</feature>
<organism evidence="2 3">
    <name type="scientific">Mucilaginibacter psychrotolerans</name>
    <dbReference type="NCBI Taxonomy" id="1524096"/>
    <lineage>
        <taxon>Bacteria</taxon>
        <taxon>Pseudomonadati</taxon>
        <taxon>Bacteroidota</taxon>
        <taxon>Sphingobacteriia</taxon>
        <taxon>Sphingobacteriales</taxon>
        <taxon>Sphingobacteriaceae</taxon>
        <taxon>Mucilaginibacter</taxon>
    </lineage>
</organism>